<dbReference type="SUPFAM" id="SSF48113">
    <property type="entry name" value="Heme-dependent peroxidases"/>
    <property type="match status" value="1"/>
</dbReference>
<evidence type="ECO:0000256" key="12">
    <source>
        <dbReference type="ARBA" id="ARBA00023324"/>
    </source>
</evidence>
<feature type="binding site" evidence="16">
    <location>
        <position position="121"/>
    </location>
    <ligand>
        <name>Ca(2+)</name>
        <dbReference type="ChEBI" id="CHEBI:29108"/>
        <label>1</label>
    </ligand>
</feature>
<feature type="binding site" evidence="16">
    <location>
        <position position="282"/>
    </location>
    <ligand>
        <name>Ca(2+)</name>
        <dbReference type="ChEBI" id="CHEBI:29108"/>
        <label>2</label>
    </ligand>
</feature>
<sequence>MSIKQLASSRWNATKIPGMAVYISARNAGHYITSASTTESSSASSIEAIVMASSSLSVALLLLCLAAAASAQLSPTFYDASCPGALATIKSGVAAAVSSDPRMAASLLRLHFHDCFVQGCDASVLLAGNERNAFGNVGSLRGFDVIDKIKATVEQSCKRIVSCADILAVAARDSVVAVGGPSWTVSLGRRDSDTASEALANRDLPAPSLAVTDLITRFAAKGLNLTDMVALSGAHTIGQAQCKNFRTRLYNEANIDPDFAMLRNASCPQATGSGDGNLAPLDTTTPNMFDNTYFLNLQLNKGLLHSDQVLYTLVGGATEDIVDGFASNQDAFNNVFAAAMVKMGNISPLIFPQGQVRRICSKAT</sequence>
<feature type="binding site" evidence="16">
    <location>
        <position position="123"/>
    </location>
    <ligand>
        <name>Ca(2+)</name>
        <dbReference type="ChEBI" id="CHEBI:29108"/>
        <label>1</label>
    </ligand>
</feature>
<evidence type="ECO:0000256" key="1">
    <source>
        <dbReference type="ARBA" id="ARBA00000189"/>
    </source>
</evidence>
<keyword evidence="3 19" id="KW-0575">Peroxidase</keyword>
<keyword evidence="8 16" id="KW-0408">Iron</keyword>
<dbReference type="Gene3D" id="1.10.520.10">
    <property type="match status" value="1"/>
</dbReference>
<keyword evidence="11" id="KW-0873">Pyrrolidone carboxylic acid</keyword>
<evidence type="ECO:0000313" key="21">
    <source>
        <dbReference type="EMBL" id="VAI11589.1"/>
    </source>
</evidence>
<keyword evidence="5 16" id="KW-0479">Metal-binding</keyword>
<feature type="site" description="Transition state stabilizer" evidence="17">
    <location>
        <position position="109"/>
    </location>
</feature>
<dbReference type="GO" id="GO:0006979">
    <property type="term" value="P:response to oxidative stress"/>
    <property type="evidence" value="ECO:0007669"/>
    <property type="project" value="UniProtKB-UniRule"/>
</dbReference>
<protein>
    <recommendedName>
        <fullName evidence="19">Peroxidase</fullName>
        <ecNumber evidence="19">1.11.1.7</ecNumber>
    </recommendedName>
</protein>
<keyword evidence="6 16" id="KW-0106">Calcium</keyword>
<proteinExistence type="inferred from homology"/>
<comment type="catalytic activity">
    <reaction evidence="1 19">
        <text>2 a phenolic donor + H2O2 = 2 a phenolic radical donor + 2 H2O</text>
        <dbReference type="Rhea" id="RHEA:56136"/>
        <dbReference type="ChEBI" id="CHEBI:15377"/>
        <dbReference type="ChEBI" id="CHEBI:16240"/>
        <dbReference type="ChEBI" id="CHEBI:139520"/>
        <dbReference type="ChEBI" id="CHEBI:139521"/>
        <dbReference type="EC" id="1.11.1.7"/>
    </reaction>
</comment>
<accession>A0A9R0WH84</accession>
<feature type="binding site" evidence="16">
    <location>
        <position position="236"/>
    </location>
    <ligand>
        <name>Ca(2+)</name>
        <dbReference type="ChEBI" id="CHEBI:29108"/>
        <label>2</label>
    </ligand>
</feature>
<dbReference type="PROSITE" id="PS00435">
    <property type="entry name" value="PEROXIDASE_1"/>
    <property type="match status" value="1"/>
</dbReference>
<comment type="cofactor">
    <cofactor evidence="16 19">
        <name>Ca(2+)</name>
        <dbReference type="ChEBI" id="CHEBI:29108"/>
    </cofactor>
    <text evidence="16 19">Binds 2 calcium ions per subunit.</text>
</comment>
<evidence type="ECO:0000256" key="19">
    <source>
        <dbReference type="RuleBase" id="RU362060"/>
    </source>
</evidence>
<dbReference type="Gramene" id="TRITD4Bv1G204670.1">
    <property type="protein sequence ID" value="TRITD4Bv1G204670.1"/>
    <property type="gene ID" value="TRITD4Bv1G204670"/>
</dbReference>
<keyword evidence="19" id="KW-0964">Secreted</keyword>
<feature type="disulfide bond" evidence="18">
    <location>
        <begin position="163"/>
        <end position="360"/>
    </location>
</feature>
<comment type="function">
    <text evidence="19">Removal of H(2)O(2), oxidation of toxic reductants, biosynthesis and degradation of lignin, suberization, auxin catabolism, response to environmental stresses such as wounding, pathogen attack and oxidative stress.</text>
</comment>
<evidence type="ECO:0000256" key="14">
    <source>
        <dbReference type="PIRSR" id="PIRSR600823-1"/>
    </source>
</evidence>
<dbReference type="InterPro" id="IPR033905">
    <property type="entry name" value="Secretory_peroxidase"/>
</dbReference>
<keyword evidence="4 19" id="KW-0349">Heme</keyword>
<evidence type="ECO:0000256" key="8">
    <source>
        <dbReference type="ARBA" id="ARBA00023004"/>
    </source>
</evidence>
<evidence type="ECO:0000256" key="10">
    <source>
        <dbReference type="ARBA" id="ARBA00023180"/>
    </source>
</evidence>
<dbReference type="PANTHER" id="PTHR31388">
    <property type="entry name" value="PEROXIDASE 72-RELATED"/>
    <property type="match status" value="1"/>
</dbReference>
<dbReference type="EMBL" id="LT934118">
    <property type="protein sequence ID" value="VAI11589.1"/>
    <property type="molecule type" value="Genomic_DNA"/>
</dbReference>
<evidence type="ECO:0000256" key="7">
    <source>
        <dbReference type="ARBA" id="ARBA00023002"/>
    </source>
</evidence>
<evidence type="ECO:0000256" key="11">
    <source>
        <dbReference type="ARBA" id="ARBA00023283"/>
    </source>
</evidence>
<evidence type="ECO:0000256" key="4">
    <source>
        <dbReference type="ARBA" id="ARBA00022617"/>
    </source>
</evidence>
<dbReference type="InterPro" id="IPR002016">
    <property type="entry name" value="Haem_peroxidase"/>
</dbReference>
<dbReference type="GO" id="GO:0046872">
    <property type="term" value="F:metal ion binding"/>
    <property type="evidence" value="ECO:0007669"/>
    <property type="project" value="UniProtKB-UniRule"/>
</dbReference>
<dbReference type="GO" id="GO:0042744">
    <property type="term" value="P:hydrogen peroxide catabolic process"/>
    <property type="evidence" value="ECO:0007669"/>
    <property type="project" value="UniProtKB-KW"/>
</dbReference>
<feature type="binding site" evidence="16">
    <location>
        <position position="285"/>
    </location>
    <ligand>
        <name>Ca(2+)</name>
        <dbReference type="ChEBI" id="CHEBI:29108"/>
        <label>2</label>
    </ligand>
</feature>
<dbReference type="PROSITE" id="PS50873">
    <property type="entry name" value="PEROXIDASE_4"/>
    <property type="match status" value="1"/>
</dbReference>
<comment type="similarity">
    <text evidence="19">Belongs to the peroxidase family. Classical plant (class III) peroxidase subfamily.</text>
</comment>
<keyword evidence="12 19" id="KW-0376">Hydrogen peroxide</keyword>
<dbReference type="FunFam" id="1.10.420.10:FF:000001">
    <property type="entry name" value="Peroxidase"/>
    <property type="match status" value="1"/>
</dbReference>
<keyword evidence="9 18" id="KW-1015">Disulfide bond</keyword>
<dbReference type="PANTHER" id="PTHR31388:SF274">
    <property type="entry name" value="PEROXIDASE"/>
    <property type="match status" value="1"/>
</dbReference>
<feature type="binding site" evidence="15">
    <location>
        <position position="205"/>
    </location>
    <ligand>
        <name>substrate</name>
    </ligand>
</feature>
<comment type="function">
    <text evidence="13">Involved in defense response to powdery meldew fungus.</text>
</comment>
<feature type="binding site" evidence="16">
    <location>
        <position position="130"/>
    </location>
    <ligand>
        <name>Ca(2+)</name>
        <dbReference type="ChEBI" id="CHEBI:29108"/>
        <label>1</label>
    </ligand>
</feature>
<dbReference type="Pfam" id="PF00141">
    <property type="entry name" value="peroxidase"/>
    <property type="match status" value="1"/>
</dbReference>
<keyword evidence="10" id="KW-0325">Glycoprotein</keyword>
<comment type="cofactor">
    <cofactor evidence="16 19">
        <name>heme b</name>
        <dbReference type="ChEBI" id="CHEBI:60344"/>
    </cofactor>
    <text evidence="16 19">Binds 1 heme b (iron(II)-protoporphyrin IX) group per subunit.</text>
</comment>
<name>A0A9R0WH84_TRITD</name>
<evidence type="ECO:0000256" key="16">
    <source>
        <dbReference type="PIRSR" id="PIRSR600823-3"/>
    </source>
</evidence>
<feature type="binding site" evidence="16">
    <location>
        <position position="114"/>
    </location>
    <ligand>
        <name>Ca(2+)</name>
        <dbReference type="ChEBI" id="CHEBI:29108"/>
        <label>1</label>
    </ligand>
</feature>
<evidence type="ECO:0000256" key="9">
    <source>
        <dbReference type="ARBA" id="ARBA00023157"/>
    </source>
</evidence>
<dbReference type="GO" id="GO:0005576">
    <property type="term" value="C:extracellular region"/>
    <property type="evidence" value="ECO:0007669"/>
    <property type="project" value="UniProtKB-SubCell"/>
</dbReference>
<dbReference type="CDD" id="cd00693">
    <property type="entry name" value="secretory_peroxidase"/>
    <property type="match status" value="1"/>
</dbReference>
<dbReference type="InterPro" id="IPR010255">
    <property type="entry name" value="Haem_peroxidase_sf"/>
</dbReference>
<evidence type="ECO:0000313" key="22">
    <source>
        <dbReference type="Proteomes" id="UP000324705"/>
    </source>
</evidence>
<dbReference type="PROSITE" id="PS00436">
    <property type="entry name" value="PEROXIDASE_2"/>
    <property type="match status" value="1"/>
</dbReference>
<keyword evidence="22" id="KW-1185">Reference proteome</keyword>
<feature type="disulfide bond" evidence="18">
    <location>
        <begin position="115"/>
        <end position="120"/>
    </location>
</feature>
<comment type="similarity">
    <text evidence="2">Belongs to the peroxidase family. Ascorbate peroxidase subfamily.</text>
</comment>
<feature type="domain" description="Plant heme peroxidase family profile" evidence="20">
    <location>
        <begin position="72"/>
        <end position="364"/>
    </location>
</feature>
<evidence type="ECO:0000256" key="3">
    <source>
        <dbReference type="ARBA" id="ARBA00022559"/>
    </source>
</evidence>
<dbReference type="EC" id="1.11.1.7" evidence="19"/>
<evidence type="ECO:0000256" key="17">
    <source>
        <dbReference type="PIRSR" id="PIRSR600823-4"/>
    </source>
</evidence>
<feature type="binding site" evidence="16">
    <location>
        <position position="117"/>
    </location>
    <ligand>
        <name>Ca(2+)</name>
        <dbReference type="ChEBI" id="CHEBI:29108"/>
        <label>1</label>
    </ligand>
</feature>
<comment type="subcellular location">
    <subcellularLocation>
        <location evidence="19">Secreted</location>
    </subcellularLocation>
</comment>
<feature type="binding site" evidence="16">
    <location>
        <position position="119"/>
    </location>
    <ligand>
        <name>Ca(2+)</name>
        <dbReference type="ChEBI" id="CHEBI:29108"/>
        <label>1</label>
    </ligand>
</feature>
<evidence type="ECO:0000256" key="18">
    <source>
        <dbReference type="PIRSR" id="PIRSR600823-5"/>
    </source>
</evidence>
<evidence type="ECO:0000259" key="20">
    <source>
        <dbReference type="PROSITE" id="PS50873"/>
    </source>
</evidence>
<feature type="active site" description="Proton acceptor" evidence="14">
    <location>
        <position position="113"/>
    </location>
</feature>
<dbReference type="FunFam" id="1.10.520.10:FF:000009">
    <property type="entry name" value="Peroxidase"/>
    <property type="match status" value="1"/>
</dbReference>
<reference evidence="21 22" key="1">
    <citation type="submission" date="2017-09" db="EMBL/GenBank/DDBJ databases">
        <authorList>
            <consortium name="International Durum Wheat Genome Sequencing Consortium (IDWGSC)"/>
            <person name="Milanesi L."/>
        </authorList>
    </citation>
    <scope>NUCLEOTIDE SEQUENCE [LARGE SCALE GENOMIC DNA]</scope>
    <source>
        <strain evidence="22">cv. Svevo</strain>
    </source>
</reference>
<dbReference type="InterPro" id="IPR019793">
    <property type="entry name" value="Peroxidases_heam-ligand_BS"/>
</dbReference>
<feature type="binding site" evidence="16">
    <location>
        <position position="290"/>
    </location>
    <ligand>
        <name>Ca(2+)</name>
        <dbReference type="ChEBI" id="CHEBI:29108"/>
        <label>2</label>
    </ligand>
</feature>
<dbReference type="OMA" id="NAGHYIT"/>
<evidence type="ECO:0000256" key="2">
    <source>
        <dbReference type="ARBA" id="ARBA00006873"/>
    </source>
</evidence>
<evidence type="ECO:0000256" key="15">
    <source>
        <dbReference type="PIRSR" id="PIRSR600823-2"/>
    </source>
</evidence>
<dbReference type="PRINTS" id="PR00458">
    <property type="entry name" value="PEROXIDASE"/>
</dbReference>
<evidence type="ECO:0000256" key="6">
    <source>
        <dbReference type="ARBA" id="ARBA00022837"/>
    </source>
</evidence>
<feature type="disulfide bond" evidence="18">
    <location>
        <begin position="242"/>
        <end position="267"/>
    </location>
</feature>
<dbReference type="GO" id="GO:0020037">
    <property type="term" value="F:heme binding"/>
    <property type="evidence" value="ECO:0007669"/>
    <property type="project" value="UniProtKB-UniRule"/>
</dbReference>
<dbReference type="InterPro" id="IPR000823">
    <property type="entry name" value="Peroxidase_pln"/>
</dbReference>
<feature type="disulfide bond" evidence="18">
    <location>
        <begin position="82"/>
        <end position="157"/>
    </location>
</feature>
<dbReference type="Proteomes" id="UP000324705">
    <property type="component" value="Chromosome 4B"/>
</dbReference>
<dbReference type="InterPro" id="IPR019794">
    <property type="entry name" value="Peroxidases_AS"/>
</dbReference>
<dbReference type="GO" id="GO:0140825">
    <property type="term" value="F:lactoperoxidase activity"/>
    <property type="evidence" value="ECO:0007669"/>
    <property type="project" value="UniProtKB-EC"/>
</dbReference>
<gene>
    <name evidence="21" type="ORF">TRITD_4Bv1G204670</name>
</gene>
<dbReference type="PRINTS" id="PR00461">
    <property type="entry name" value="PLPEROXIDASE"/>
</dbReference>
<evidence type="ECO:0000256" key="5">
    <source>
        <dbReference type="ARBA" id="ARBA00022723"/>
    </source>
</evidence>
<dbReference type="AlphaFoldDB" id="A0A9R0WH84"/>
<keyword evidence="7 19" id="KW-0560">Oxidoreductase</keyword>
<feature type="binding site" description="axial binding residue" evidence="16">
    <location>
        <position position="235"/>
    </location>
    <ligand>
        <name>heme b</name>
        <dbReference type="ChEBI" id="CHEBI:60344"/>
    </ligand>
    <ligandPart>
        <name>Fe</name>
        <dbReference type="ChEBI" id="CHEBI:18248"/>
    </ligandPart>
</feature>
<organism evidence="21 22">
    <name type="scientific">Triticum turgidum subsp. durum</name>
    <name type="common">Durum wheat</name>
    <name type="synonym">Triticum durum</name>
    <dbReference type="NCBI Taxonomy" id="4567"/>
    <lineage>
        <taxon>Eukaryota</taxon>
        <taxon>Viridiplantae</taxon>
        <taxon>Streptophyta</taxon>
        <taxon>Embryophyta</taxon>
        <taxon>Tracheophyta</taxon>
        <taxon>Spermatophyta</taxon>
        <taxon>Magnoliopsida</taxon>
        <taxon>Liliopsida</taxon>
        <taxon>Poales</taxon>
        <taxon>Poaceae</taxon>
        <taxon>BOP clade</taxon>
        <taxon>Pooideae</taxon>
        <taxon>Triticodae</taxon>
        <taxon>Triticeae</taxon>
        <taxon>Triticinae</taxon>
        <taxon>Triticum</taxon>
    </lineage>
</organism>
<dbReference type="Gene3D" id="1.10.420.10">
    <property type="entry name" value="Peroxidase, domain 2"/>
    <property type="match status" value="1"/>
</dbReference>
<evidence type="ECO:0000256" key="13">
    <source>
        <dbReference type="ARBA" id="ARBA00056385"/>
    </source>
</evidence>